<name>A0A1I1U5M5_9ACTN</name>
<dbReference type="InterPro" id="IPR025997">
    <property type="entry name" value="SBP_2_dom"/>
</dbReference>
<evidence type="ECO:0000313" key="7">
    <source>
        <dbReference type="Proteomes" id="UP000199022"/>
    </source>
</evidence>
<gene>
    <name evidence="6" type="ORF">SAMN05661030_3886</name>
</gene>
<organism evidence="6 7">
    <name type="scientific">Klenkia taihuensis</name>
    <dbReference type="NCBI Taxonomy" id="1225127"/>
    <lineage>
        <taxon>Bacteria</taxon>
        <taxon>Bacillati</taxon>
        <taxon>Actinomycetota</taxon>
        <taxon>Actinomycetes</taxon>
        <taxon>Geodermatophilales</taxon>
        <taxon>Geodermatophilaceae</taxon>
        <taxon>Klenkia</taxon>
    </lineage>
</organism>
<evidence type="ECO:0000256" key="3">
    <source>
        <dbReference type="ARBA" id="ARBA00022729"/>
    </source>
</evidence>
<dbReference type="Pfam" id="PF13407">
    <property type="entry name" value="Peripla_BP_4"/>
    <property type="match status" value="1"/>
</dbReference>
<dbReference type="PANTHER" id="PTHR46847">
    <property type="entry name" value="D-ALLOSE-BINDING PERIPLASMIC PROTEIN-RELATED"/>
    <property type="match status" value="1"/>
</dbReference>
<evidence type="ECO:0000313" key="6">
    <source>
        <dbReference type="EMBL" id="SFD64918.1"/>
    </source>
</evidence>
<dbReference type="RefSeq" id="WP_165629032.1">
    <property type="nucleotide sequence ID" value="NZ_BNAC01000001.1"/>
</dbReference>
<sequence length="380" mass="39689">MSSTTTSRWKALAALAAGVVLAGSLAACSSGSGSSNSSAAEVSGSGTLEGDGALLQVFMPSTSNVYLKAAAESLTAQGEDLGYEVQIVENDFDQTEQDQQVQEFLASGQEAAAFLFWPASAAAATNSIRQLSRVAPVIQWNQAIQPDAEDFVAAYAGVSDTGIGIEAGDNALAALQEAEAAGKTYNGPDGKPNLLEIRFTEGYAAGDDRESAFAEETGDAFNVLAVEPTPTVDAQGGFAAASQVIPQYLDQGIDFIYAHSNDVANGVVQALEQNGLQPGVDVTVITGTSSGDLTNLRSGKIYSAVLQSPVIEGQLVVRTAAQYLATGETQDGDYTLPVDETTPELTVEAPYRETFMMNPQVTAANIDTLRVWDKTFAELN</sequence>
<dbReference type="GO" id="GO:0030246">
    <property type="term" value="F:carbohydrate binding"/>
    <property type="evidence" value="ECO:0007669"/>
    <property type="project" value="UniProtKB-ARBA"/>
</dbReference>
<feature type="domain" description="Periplasmic binding protein" evidence="5">
    <location>
        <begin position="57"/>
        <end position="328"/>
    </location>
</feature>
<keyword evidence="6" id="KW-0762">Sugar transport</keyword>
<dbReference type="GO" id="GO:0030313">
    <property type="term" value="C:cell envelope"/>
    <property type="evidence" value="ECO:0007669"/>
    <property type="project" value="UniProtKB-SubCell"/>
</dbReference>
<keyword evidence="7" id="KW-1185">Reference proteome</keyword>
<comment type="similarity">
    <text evidence="2">Belongs to the bacterial solute-binding protein 2 family.</text>
</comment>
<keyword evidence="3 4" id="KW-0732">Signal</keyword>
<comment type="subcellular location">
    <subcellularLocation>
        <location evidence="1">Cell envelope</location>
    </subcellularLocation>
</comment>
<evidence type="ECO:0000256" key="1">
    <source>
        <dbReference type="ARBA" id="ARBA00004196"/>
    </source>
</evidence>
<feature type="signal peptide" evidence="4">
    <location>
        <begin position="1"/>
        <end position="26"/>
    </location>
</feature>
<dbReference type="PANTHER" id="PTHR46847:SF1">
    <property type="entry name" value="D-ALLOSE-BINDING PERIPLASMIC PROTEIN-RELATED"/>
    <property type="match status" value="1"/>
</dbReference>
<dbReference type="SUPFAM" id="SSF53822">
    <property type="entry name" value="Periplasmic binding protein-like I"/>
    <property type="match status" value="1"/>
</dbReference>
<dbReference type="EMBL" id="FOMD01000005">
    <property type="protein sequence ID" value="SFD64918.1"/>
    <property type="molecule type" value="Genomic_DNA"/>
</dbReference>
<dbReference type="AlphaFoldDB" id="A0A1I1U5M5"/>
<protein>
    <submittedName>
        <fullName evidence="6">ABC-type sugar transport system, substrate-binding protein, contains N-terminal xre family HTH domain</fullName>
    </submittedName>
</protein>
<accession>A0A1I1U5M5</accession>
<dbReference type="Gene3D" id="3.40.50.2300">
    <property type="match status" value="2"/>
</dbReference>
<dbReference type="STRING" id="1225127.SAMN05661030_3886"/>
<evidence type="ECO:0000256" key="4">
    <source>
        <dbReference type="SAM" id="SignalP"/>
    </source>
</evidence>
<dbReference type="CDD" id="cd01536">
    <property type="entry name" value="PBP1_ABC_sugar_binding-like"/>
    <property type="match status" value="1"/>
</dbReference>
<reference evidence="7" key="1">
    <citation type="submission" date="2016-10" db="EMBL/GenBank/DDBJ databases">
        <authorList>
            <person name="Varghese N."/>
            <person name="Submissions S."/>
        </authorList>
    </citation>
    <scope>NUCLEOTIDE SEQUENCE [LARGE SCALE GENOMIC DNA]</scope>
    <source>
        <strain evidence="7">DSM 45962</strain>
    </source>
</reference>
<feature type="chain" id="PRO_5039309554" evidence="4">
    <location>
        <begin position="27"/>
        <end position="380"/>
    </location>
</feature>
<evidence type="ECO:0000259" key="5">
    <source>
        <dbReference type="Pfam" id="PF13407"/>
    </source>
</evidence>
<keyword evidence="6" id="KW-0813">Transport</keyword>
<evidence type="ECO:0000256" key="2">
    <source>
        <dbReference type="ARBA" id="ARBA00007639"/>
    </source>
</evidence>
<dbReference type="Proteomes" id="UP000199022">
    <property type="component" value="Unassembled WGS sequence"/>
</dbReference>
<proteinExistence type="inferred from homology"/>
<dbReference type="InterPro" id="IPR028082">
    <property type="entry name" value="Peripla_BP_I"/>
</dbReference>